<dbReference type="InterPro" id="IPR000873">
    <property type="entry name" value="AMP-dep_synth/lig_dom"/>
</dbReference>
<organism evidence="3 4">
    <name type="scientific">Quisquiliibacterium transsilvanicum</name>
    <dbReference type="NCBI Taxonomy" id="1549638"/>
    <lineage>
        <taxon>Bacteria</taxon>
        <taxon>Pseudomonadati</taxon>
        <taxon>Pseudomonadota</taxon>
        <taxon>Betaproteobacteria</taxon>
        <taxon>Burkholderiales</taxon>
        <taxon>Burkholderiaceae</taxon>
        <taxon>Quisquiliibacterium</taxon>
    </lineage>
</organism>
<dbReference type="InterPro" id="IPR013815">
    <property type="entry name" value="ATP_grasp_subdomain_1"/>
</dbReference>
<dbReference type="Gene3D" id="3.30.1490.20">
    <property type="entry name" value="ATP-grasp fold, A domain"/>
    <property type="match status" value="1"/>
</dbReference>
<evidence type="ECO:0000259" key="2">
    <source>
        <dbReference type="PROSITE" id="PS50975"/>
    </source>
</evidence>
<proteinExistence type="predicted"/>
<dbReference type="AlphaFoldDB" id="A0A7W8HI19"/>
<comment type="caution">
    <text evidence="3">The sequence shown here is derived from an EMBL/GenBank/DDBJ whole genome shotgun (WGS) entry which is preliminary data.</text>
</comment>
<dbReference type="PANTHER" id="PTHR43767:SF1">
    <property type="entry name" value="NONRIBOSOMAL PEPTIDE SYNTHASE PES1 (EUROFUNG)-RELATED"/>
    <property type="match status" value="1"/>
</dbReference>
<dbReference type="Pfam" id="PF00501">
    <property type="entry name" value="AMP-binding"/>
    <property type="match status" value="1"/>
</dbReference>
<dbReference type="GO" id="GO:0016878">
    <property type="term" value="F:acid-thiol ligase activity"/>
    <property type="evidence" value="ECO:0007669"/>
    <property type="project" value="UniProtKB-ARBA"/>
</dbReference>
<feature type="domain" description="ATP-grasp" evidence="2">
    <location>
        <begin position="740"/>
        <end position="935"/>
    </location>
</feature>
<dbReference type="PROSITE" id="PS50975">
    <property type="entry name" value="ATP_GRASP"/>
    <property type="match status" value="1"/>
</dbReference>
<dbReference type="Pfam" id="PF13193">
    <property type="entry name" value="AMP-binding_C"/>
    <property type="match status" value="1"/>
</dbReference>
<protein>
    <submittedName>
        <fullName evidence="3">Acyl-CoA synthetase (AMP-forming)/AMP-acid ligase II/D-alanine-D-alanine ligase-like ATP-grasp enzyme</fullName>
    </submittedName>
</protein>
<sequence length="1081" mass="115629">MTRNFTTRLAEHARHFPAAVALAHRGGDYTYAQVDAAVWTAAAGIHAAGVRPGMRVGLTCVDQLGYALAMLAVCRLGASCVSLPPGDPVVYREDLARRLALDFILVDRQANRLPGFRGGLVDCAWGLREPGDPVDRALEDPAPPAPCQIIVGSGSTGRKKLIPVGHEALIARASIFAGMIGMTEHDRVACLSPLDFAMCNQRLFEAIWLGAAFVVLEPLSNRTVDELRSARVSVLHASVFHAQHMLRGLPDSARDVLGFLRVLRIGSATVTETLRRRAMRQLTQNLFIRLGANDCGPITIARPADIASTPGTVGRPCEGVDLRLTGPDGAPVAAGEVGQIWMRSPGMVEAYIDDREANAAAFRDGWFTTHDLGRLTPDGQLIYCGRADDMIVYNGINIHPAEVENAMSGYPGVADVVCVPYRVAEGQALPACVIAFQAGREAPREDLARFAAERLGPQRPRQIVVVDAIPRTETGKLVRDALIVKIRSALAPRMRNADDEGARQSVAVDAARPVGLDVARPDGPQGMLQRFALLRPRFAVPRAEGIERLSRSISEVLSIEPGPGDADARALDETGLAAAFADRVARVARLFLELGRLPVFDPPRVVSLECSGERPRACAAALAFPVVENVPLECQRIALQSALQFCNQACAGPLGAEARESLLQAISSGVVAQLRRLVPAGASTIPVLRVAHELGIPYIHLGAGVYQLGWGSRARRMDRSITDRDSAIGARLSQDKMVAAGLLRMAGLPAPVHAAVQEREGALRAARELGYPLVVKPSDRDRGEGVTVDVADEASLLAAFDEARALARNRRAIVERQVPGVCHRLFVAGGRLLYAVKRLPMSVRGDGRSNVAELVDAELARQRSLPPWQRTEIRPIDDLALAAMAREGFAPTSIPADGTLVPLRRIESSRWGGVDEAVSDRVHPDNLAIALRGAALFGLDVAGIDIITPDIAVPWHRNGAIVNEVNIAPLFGGGEISKAHIGGFLKAFVDGDGRIPVEYFDGADAIARARARFAELRAAGRRCFVTSAVVTLDAGGAPLQLETSGLEARMLALACRPDVDAILAVRSQACASDTGADRLQK</sequence>
<gene>
    <name evidence="3" type="ORF">HNQ70_001683</name>
</gene>
<dbReference type="InterPro" id="IPR045851">
    <property type="entry name" value="AMP-bd_C_sf"/>
</dbReference>
<keyword evidence="4" id="KW-1185">Reference proteome</keyword>
<keyword evidence="1" id="KW-0067">ATP-binding</keyword>
<dbReference type="InterPro" id="IPR025110">
    <property type="entry name" value="AMP-bd_C"/>
</dbReference>
<evidence type="ECO:0000313" key="4">
    <source>
        <dbReference type="Proteomes" id="UP000532440"/>
    </source>
</evidence>
<name>A0A7W8HI19_9BURK</name>
<keyword evidence="1" id="KW-0547">Nucleotide-binding</keyword>
<evidence type="ECO:0000313" key="3">
    <source>
        <dbReference type="EMBL" id="MBB5271673.1"/>
    </source>
</evidence>
<dbReference type="InterPro" id="IPR042099">
    <property type="entry name" value="ANL_N_sf"/>
</dbReference>
<dbReference type="Gene3D" id="3.40.50.12780">
    <property type="entry name" value="N-terminal domain of ligase-like"/>
    <property type="match status" value="1"/>
</dbReference>
<accession>A0A7W8HI19</accession>
<dbReference type="GO" id="GO:0005524">
    <property type="term" value="F:ATP binding"/>
    <property type="evidence" value="ECO:0007669"/>
    <property type="project" value="UniProtKB-UniRule"/>
</dbReference>
<keyword evidence="3" id="KW-0436">Ligase</keyword>
<dbReference type="GO" id="GO:0046872">
    <property type="term" value="F:metal ion binding"/>
    <property type="evidence" value="ECO:0007669"/>
    <property type="project" value="InterPro"/>
</dbReference>
<dbReference type="CDD" id="cd04433">
    <property type="entry name" value="AFD_class_I"/>
    <property type="match status" value="1"/>
</dbReference>
<evidence type="ECO:0000256" key="1">
    <source>
        <dbReference type="PROSITE-ProRule" id="PRU00409"/>
    </source>
</evidence>
<dbReference type="SUPFAM" id="SSF56801">
    <property type="entry name" value="Acetyl-CoA synthetase-like"/>
    <property type="match status" value="1"/>
</dbReference>
<dbReference type="EMBL" id="JACHGB010000003">
    <property type="protein sequence ID" value="MBB5271673.1"/>
    <property type="molecule type" value="Genomic_DNA"/>
</dbReference>
<dbReference type="InterPro" id="IPR050237">
    <property type="entry name" value="ATP-dep_AMP-bd_enzyme"/>
</dbReference>
<dbReference type="Gene3D" id="3.30.300.30">
    <property type="match status" value="1"/>
</dbReference>
<dbReference type="SUPFAM" id="SSF56059">
    <property type="entry name" value="Glutathione synthetase ATP-binding domain-like"/>
    <property type="match status" value="1"/>
</dbReference>
<dbReference type="InterPro" id="IPR005479">
    <property type="entry name" value="CPAse_ATP-bd"/>
</dbReference>
<dbReference type="RefSeq" id="WP_183966254.1">
    <property type="nucleotide sequence ID" value="NZ_BAABEW010000001.1"/>
</dbReference>
<reference evidence="3 4" key="1">
    <citation type="submission" date="2020-08" db="EMBL/GenBank/DDBJ databases">
        <title>Genomic Encyclopedia of Type Strains, Phase IV (KMG-IV): sequencing the most valuable type-strain genomes for metagenomic binning, comparative biology and taxonomic classification.</title>
        <authorList>
            <person name="Goeker M."/>
        </authorList>
    </citation>
    <scope>NUCLEOTIDE SEQUENCE [LARGE SCALE GENOMIC DNA]</scope>
    <source>
        <strain evidence="3 4">DSM 29781</strain>
    </source>
</reference>
<dbReference type="PANTHER" id="PTHR43767">
    <property type="entry name" value="LONG-CHAIN-FATTY-ACID--COA LIGASE"/>
    <property type="match status" value="1"/>
</dbReference>
<dbReference type="Gene3D" id="3.30.470.20">
    <property type="entry name" value="ATP-grasp fold, B domain"/>
    <property type="match status" value="1"/>
</dbReference>
<dbReference type="Proteomes" id="UP000532440">
    <property type="component" value="Unassembled WGS sequence"/>
</dbReference>
<dbReference type="Pfam" id="PF02786">
    <property type="entry name" value="CPSase_L_D2"/>
    <property type="match status" value="1"/>
</dbReference>
<dbReference type="InterPro" id="IPR011761">
    <property type="entry name" value="ATP-grasp"/>
</dbReference>